<protein>
    <submittedName>
        <fullName evidence="2">Uncharacterized protein</fullName>
    </submittedName>
</protein>
<dbReference type="AlphaFoldDB" id="A0A067NGY6"/>
<dbReference type="EMBL" id="KL198009">
    <property type="protein sequence ID" value="KDQ27134.1"/>
    <property type="molecule type" value="Genomic_DNA"/>
</dbReference>
<reference evidence="3" key="1">
    <citation type="journal article" date="2014" name="Proc. Natl. Acad. Sci. U.S.A.">
        <title>Extensive sampling of basidiomycete genomes demonstrates inadequacy of the white-rot/brown-rot paradigm for wood decay fungi.</title>
        <authorList>
            <person name="Riley R."/>
            <person name="Salamov A.A."/>
            <person name="Brown D.W."/>
            <person name="Nagy L.G."/>
            <person name="Floudas D."/>
            <person name="Held B.W."/>
            <person name="Levasseur A."/>
            <person name="Lombard V."/>
            <person name="Morin E."/>
            <person name="Otillar R."/>
            <person name="Lindquist E.A."/>
            <person name="Sun H."/>
            <person name="LaButti K.M."/>
            <person name="Schmutz J."/>
            <person name="Jabbour D."/>
            <person name="Luo H."/>
            <person name="Baker S.E."/>
            <person name="Pisabarro A.G."/>
            <person name="Walton J.D."/>
            <person name="Blanchette R.A."/>
            <person name="Henrissat B."/>
            <person name="Martin F."/>
            <person name="Cullen D."/>
            <person name="Hibbett D.S."/>
            <person name="Grigoriev I.V."/>
        </authorList>
    </citation>
    <scope>NUCLEOTIDE SEQUENCE [LARGE SCALE GENOMIC DNA]</scope>
    <source>
        <strain evidence="3">PC15</strain>
    </source>
</reference>
<gene>
    <name evidence="2" type="ORF">PLEOSDRAFT_168636</name>
</gene>
<accession>A0A067NGY6</accession>
<name>A0A067NGY6_PLEO1</name>
<evidence type="ECO:0000313" key="3">
    <source>
        <dbReference type="Proteomes" id="UP000027073"/>
    </source>
</evidence>
<proteinExistence type="predicted"/>
<feature type="compositionally biased region" description="Acidic residues" evidence="1">
    <location>
        <begin position="211"/>
        <end position="224"/>
    </location>
</feature>
<dbReference type="InParanoid" id="A0A067NGY6"/>
<dbReference type="VEuPathDB" id="FungiDB:PLEOSDRAFT_168636"/>
<feature type="compositionally biased region" description="Basic and acidic residues" evidence="1">
    <location>
        <begin position="188"/>
        <end position="210"/>
    </location>
</feature>
<dbReference type="HOGENOM" id="CLU_1161548_0_0_1"/>
<organism evidence="2 3">
    <name type="scientific">Pleurotus ostreatus (strain PC15)</name>
    <name type="common">Oyster mushroom</name>
    <dbReference type="NCBI Taxonomy" id="1137138"/>
    <lineage>
        <taxon>Eukaryota</taxon>
        <taxon>Fungi</taxon>
        <taxon>Dikarya</taxon>
        <taxon>Basidiomycota</taxon>
        <taxon>Agaricomycotina</taxon>
        <taxon>Agaricomycetes</taxon>
        <taxon>Agaricomycetidae</taxon>
        <taxon>Agaricales</taxon>
        <taxon>Pleurotineae</taxon>
        <taxon>Pleurotaceae</taxon>
        <taxon>Pleurotus</taxon>
    </lineage>
</organism>
<evidence type="ECO:0000256" key="1">
    <source>
        <dbReference type="SAM" id="MobiDB-lite"/>
    </source>
</evidence>
<evidence type="ECO:0000313" key="2">
    <source>
        <dbReference type="EMBL" id="KDQ27134.1"/>
    </source>
</evidence>
<sequence>MNNGQFEFRFPGMHEDPQLVAGTGVPGTTVYFEPEDAGQGQIFTIPLWAGPQSNESILRQIKAYLRAQARPVKMHGLTADAARRLMHELCMRKEKRLARKAIGMRDKERRRSGEWVVTHLSGPGVAPLPDEDTTVTASNNTNGTHVVEKWVYHAEPRMPIADIAHKSANHLGPRKRSLLSREAWNTEHIREANRSDKSDKSGAKRAREAAEESDDCRDAGEEDAPPTKRPRSVEDETQA</sequence>
<feature type="region of interest" description="Disordered" evidence="1">
    <location>
        <begin position="188"/>
        <end position="239"/>
    </location>
</feature>
<dbReference type="Proteomes" id="UP000027073">
    <property type="component" value="Unassembled WGS sequence"/>
</dbReference>